<reference evidence="1 6" key="1">
    <citation type="submission" date="2015-09" db="EMBL/GenBank/DDBJ databases">
        <authorList>
            <consortium name="Pathogen Informatics"/>
        </authorList>
    </citation>
    <scope>NUCLEOTIDE SEQUENCE [LARGE SCALE GENOMIC DNA]</scope>
    <source>
        <strain evidence="1 6">2789STDY5608824</strain>
    </source>
</reference>
<evidence type="ECO:0000313" key="4">
    <source>
        <dbReference type="EMBL" id="OSG98073.1"/>
    </source>
</evidence>
<evidence type="ECO:0000313" key="5">
    <source>
        <dbReference type="EMBL" id="OSH01626.1"/>
    </source>
</evidence>
<dbReference type="InterPro" id="IPR036259">
    <property type="entry name" value="MFS_trans_sf"/>
</dbReference>
<evidence type="ECO:0000313" key="1">
    <source>
        <dbReference type="EMBL" id="CUN76275.1"/>
    </source>
</evidence>
<evidence type="ECO:0000313" key="6">
    <source>
        <dbReference type="Proteomes" id="UP000095647"/>
    </source>
</evidence>
<dbReference type="Proteomes" id="UP000192714">
    <property type="component" value="Unassembled WGS sequence"/>
</dbReference>
<dbReference type="EMBL" id="MAXD01000007">
    <property type="protein sequence ID" value="OFA34225.1"/>
    <property type="molecule type" value="Genomic_DNA"/>
</dbReference>
<dbReference type="SUPFAM" id="SSF103473">
    <property type="entry name" value="MFS general substrate transporter"/>
    <property type="match status" value="1"/>
</dbReference>
<dbReference type="EMBL" id="LNKH01000003">
    <property type="protein sequence ID" value="OSG98073.1"/>
    <property type="molecule type" value="Genomic_DNA"/>
</dbReference>
<organism evidence="2 7">
    <name type="scientific">Bifidobacterium adolescentis</name>
    <dbReference type="NCBI Taxonomy" id="1680"/>
    <lineage>
        <taxon>Bacteria</taxon>
        <taxon>Bacillati</taxon>
        <taxon>Actinomycetota</taxon>
        <taxon>Actinomycetes</taxon>
        <taxon>Bifidobacteriales</taxon>
        <taxon>Bifidobacteriaceae</taxon>
        <taxon>Bifidobacterium</taxon>
    </lineage>
</organism>
<reference evidence="3 8" key="4">
    <citation type="submission" date="2017-03" db="EMBL/GenBank/DDBJ databases">
        <title>Maternal inheritance of bifidobacteria.</title>
        <authorList>
            <person name="Lugli G.A."/>
            <person name="Duranti S."/>
            <person name="Milani C."/>
            <person name="Mancabelli L."/>
        </authorList>
    </citation>
    <scope>NUCLEOTIDE SEQUENCE [LARGE SCALE GENOMIC DNA]</scope>
    <source>
        <strain evidence="3 8">1892B</strain>
    </source>
</reference>
<proteinExistence type="predicted"/>
<evidence type="ECO:0000313" key="8">
    <source>
        <dbReference type="Proteomes" id="UP000192714"/>
    </source>
</evidence>
<dbReference type="Proteomes" id="UP000175684">
    <property type="component" value="Unassembled WGS sequence"/>
</dbReference>
<evidence type="ECO:0000313" key="9">
    <source>
        <dbReference type="Proteomes" id="UP000193208"/>
    </source>
</evidence>
<gene>
    <name evidence="4" type="ORF">AL0462_0619</name>
    <name evidence="5" type="ORF">AL0467_0684</name>
    <name evidence="3" type="ORF">B5789_1396</name>
    <name evidence="2" type="ORF">BBK15_07730</name>
    <name evidence="1" type="ORF">ERS852382_01277</name>
</gene>
<dbReference type="Proteomes" id="UP000095647">
    <property type="component" value="Unassembled WGS sequence"/>
</dbReference>
<evidence type="ECO:0000313" key="7">
    <source>
        <dbReference type="Proteomes" id="UP000175684"/>
    </source>
</evidence>
<dbReference type="EMBL" id="NAQF01000005">
    <property type="protein sequence ID" value="OQM57909.1"/>
    <property type="molecule type" value="Genomic_DNA"/>
</dbReference>
<dbReference type="KEGG" id="bado:BBMN23_0659"/>
<name>A0A0C2V911_BIFAD</name>
<dbReference type="Proteomes" id="UP000193208">
    <property type="component" value="Unassembled WGS sequence"/>
</dbReference>
<reference evidence="2 7" key="3">
    <citation type="submission" date="2016-07" db="EMBL/GenBank/DDBJ databases">
        <title>Draft Genome Sequence of Bifidobacterium adolescentis strain Km 4.</title>
        <authorList>
            <person name="Danilenko V.N."/>
        </authorList>
    </citation>
    <scope>NUCLEOTIDE SEQUENCE [LARGE SCALE GENOMIC DNA]</scope>
    <source>
        <strain evidence="2 7">Km 4</strain>
    </source>
</reference>
<dbReference type="EMBL" id="LNKI01000001">
    <property type="protein sequence ID" value="OSH01626.1"/>
    <property type="molecule type" value="Genomic_DNA"/>
</dbReference>
<dbReference type="Proteomes" id="UP000193905">
    <property type="component" value="Unassembled WGS sequence"/>
</dbReference>
<accession>A0A0C2V911</accession>
<reference evidence="9 10" key="2">
    <citation type="journal article" date="2016" name="Sci. Rep.">
        <title>Evaluation of genetic diversity among strains of the human gut commensal Bifidobacterium adolescentis.</title>
        <authorList>
            <person name="Duranti S."/>
            <person name="Milani C."/>
            <person name="Lugli G.A."/>
            <person name="Mancabelli L."/>
            <person name="Turroni F."/>
            <person name="Ferrario C."/>
            <person name="Mangifesta M."/>
            <person name="Viappiani A."/>
            <person name="Sanchez B."/>
            <person name="Margolles A."/>
            <person name="van Sinderen D."/>
            <person name="Ventura M."/>
        </authorList>
    </citation>
    <scope>NUCLEOTIDE SEQUENCE [LARGE SCALE GENOMIC DNA]</scope>
    <source>
        <strain evidence="4 10">AL46-2</strain>
        <strain evidence="5 9">AL46-7</strain>
    </source>
</reference>
<dbReference type="PATRIC" id="fig|1680.5.peg.662"/>
<dbReference type="EMBL" id="CYYI01000004">
    <property type="protein sequence ID" value="CUN76275.1"/>
    <property type="molecule type" value="Genomic_DNA"/>
</dbReference>
<dbReference type="AlphaFoldDB" id="A0A0C2V911"/>
<sequence>MRVVAFGITLVGVSVVGLGVVHKLLAYLLIDVVNGLASAICMGPMRTIIQTETDEKMAGRVFGQARRNTSVDAARNAA</sequence>
<evidence type="ECO:0000313" key="10">
    <source>
        <dbReference type="Proteomes" id="UP000193905"/>
    </source>
</evidence>
<evidence type="ECO:0000313" key="3">
    <source>
        <dbReference type="EMBL" id="OQM57909.1"/>
    </source>
</evidence>
<protein>
    <submittedName>
        <fullName evidence="1">Major facilitator superfamily protein</fullName>
    </submittedName>
    <submittedName>
        <fullName evidence="3">Transporter, major facilitator family protein</fullName>
    </submittedName>
</protein>
<evidence type="ECO:0000313" key="2">
    <source>
        <dbReference type="EMBL" id="OFA34225.1"/>
    </source>
</evidence>